<dbReference type="RefSeq" id="WP_117622890.1">
    <property type="nucleotide sequence ID" value="NZ_QSON01000026.1"/>
</dbReference>
<dbReference type="InterPro" id="IPR012341">
    <property type="entry name" value="6hp_glycosidase-like_sf"/>
</dbReference>
<proteinExistence type="predicted"/>
<dbReference type="Gene3D" id="1.50.10.10">
    <property type="match status" value="1"/>
</dbReference>
<evidence type="ECO:0000256" key="1">
    <source>
        <dbReference type="ARBA" id="ARBA00022801"/>
    </source>
</evidence>
<dbReference type="Pfam" id="PF07470">
    <property type="entry name" value="Glyco_hydro_88"/>
    <property type="match status" value="1"/>
</dbReference>
<accession>A0A374NZD9</accession>
<evidence type="ECO:0000313" key="2">
    <source>
        <dbReference type="EMBL" id="RGI96002.1"/>
    </source>
</evidence>
<dbReference type="GO" id="GO:0005975">
    <property type="term" value="P:carbohydrate metabolic process"/>
    <property type="evidence" value="ECO:0007669"/>
    <property type="project" value="InterPro"/>
</dbReference>
<name>A0A374NZD9_9FIRM</name>
<dbReference type="SUPFAM" id="SSF48208">
    <property type="entry name" value="Six-hairpin glycosidases"/>
    <property type="match status" value="1"/>
</dbReference>
<dbReference type="InterPro" id="IPR010905">
    <property type="entry name" value="Glyco_hydro_88"/>
</dbReference>
<sequence length="731" mass="83574">MERYESIYYRGGAEISNVLRTVANHYIGMNPPEPFTFCAFSREGPGWDRNGCLCMDLREKLPDAKQGENAYAAFRIWSDSEEEKLFEMACFGPARLYVAGEMVFQSSVTEEVNVKHKKAFPVQLKRGWNDFIFCFSSTASGFGAMIAPEEVRWHWLPFLAPFTEREGCLGAVYSQAFPGDFRKMKPDFCLGGSERETGLEWYPQRWSGEAADWNREAAGGHRWETVFGEIEPGQRIYGKTSLRGDGREIMIQTGAGGTGACDRVRVWLDQTEILDSCQEQKTACAAAEGCHTVTVMVERTGLSEKGNYPSVEIYTEGGPACCEMPERICGATGDWLYLGPFENSVPVFRPEELTLNRLYDTGNGGTYWRLDGKDNWVRPCLQNELFGRWNYPLGVTLYGLLQTGRHLEENGITQYAASHIAQCVQMQEYAMWDEAVYGYPQINNQLCTMSMLDDCGSFASAMLEAYSEIHEETAKTAVKTIAKRVADHMEHVQERQEDGAFYRICKDFFMENTMWADDLYMSTPFLIRYYQMTGDAVYLEDAAKQFMLFKKYLFMEREQVMSHVYDFKYQTPTKMPWGRGNGWVLFSLSEVLAVLPEDHPKREELLTFFRQLSEGILMLQGGNGLWHQLLTHEDSYEETSCTAMFIYGFSRGIRYGWLPDEDRRYRKAVQKAWEGLTKYAIDRKGNVYGVCRGSQYSFTPDYYKYDLTSRDNDTHGIGIVLLAGIEAGKLE</sequence>
<reference evidence="2 3" key="1">
    <citation type="submission" date="2018-08" db="EMBL/GenBank/DDBJ databases">
        <title>A genome reference for cultivated species of the human gut microbiota.</title>
        <authorList>
            <person name="Zou Y."/>
            <person name="Xue W."/>
            <person name="Luo G."/>
        </authorList>
    </citation>
    <scope>NUCLEOTIDE SEQUENCE [LARGE SCALE GENOMIC DNA]</scope>
    <source>
        <strain evidence="2 3">TM09-12</strain>
    </source>
</reference>
<organism evidence="2 3">
    <name type="scientific">Hungatella hathewayi</name>
    <dbReference type="NCBI Taxonomy" id="154046"/>
    <lineage>
        <taxon>Bacteria</taxon>
        <taxon>Bacillati</taxon>
        <taxon>Bacillota</taxon>
        <taxon>Clostridia</taxon>
        <taxon>Lachnospirales</taxon>
        <taxon>Lachnospiraceae</taxon>
        <taxon>Hungatella</taxon>
    </lineage>
</organism>
<dbReference type="PANTHER" id="PTHR33886">
    <property type="entry name" value="UNSATURATED RHAMNOGALACTURONAN HYDROLASE (EUROFUNG)"/>
    <property type="match status" value="1"/>
</dbReference>
<dbReference type="EMBL" id="QSON01000026">
    <property type="protein sequence ID" value="RGI96002.1"/>
    <property type="molecule type" value="Genomic_DNA"/>
</dbReference>
<dbReference type="Proteomes" id="UP000263014">
    <property type="component" value="Unassembled WGS sequence"/>
</dbReference>
<dbReference type="InterPro" id="IPR008928">
    <property type="entry name" value="6-hairpin_glycosidase_sf"/>
</dbReference>
<evidence type="ECO:0000313" key="3">
    <source>
        <dbReference type="Proteomes" id="UP000263014"/>
    </source>
</evidence>
<dbReference type="AlphaFoldDB" id="A0A374NZD9"/>
<dbReference type="InterPro" id="IPR052043">
    <property type="entry name" value="PolySaccharide_Degr_Enz"/>
</dbReference>
<gene>
    <name evidence="2" type="ORF">DXD79_30325</name>
</gene>
<dbReference type="PANTHER" id="PTHR33886:SF8">
    <property type="entry name" value="UNSATURATED RHAMNOGALACTURONAN HYDROLASE (EUROFUNG)"/>
    <property type="match status" value="1"/>
</dbReference>
<comment type="caution">
    <text evidence="2">The sequence shown here is derived from an EMBL/GenBank/DDBJ whole genome shotgun (WGS) entry which is preliminary data.</text>
</comment>
<keyword evidence="1 2" id="KW-0378">Hydrolase</keyword>
<protein>
    <submittedName>
        <fullName evidence="2">Glycosyl hydrolase</fullName>
    </submittedName>
</protein>
<dbReference type="GO" id="GO:0016787">
    <property type="term" value="F:hydrolase activity"/>
    <property type="evidence" value="ECO:0007669"/>
    <property type="project" value="UniProtKB-KW"/>
</dbReference>